<reference evidence="1" key="1">
    <citation type="submission" date="2020-06" db="EMBL/GenBank/DDBJ databases">
        <title>Draft genome of Bugula neritina, a colonial animal packing powerful symbionts and potential medicines.</title>
        <authorList>
            <person name="Rayko M."/>
        </authorList>
    </citation>
    <scope>NUCLEOTIDE SEQUENCE [LARGE SCALE GENOMIC DNA]</scope>
    <source>
        <strain evidence="1">Kwan_BN1</strain>
    </source>
</reference>
<organism evidence="1 2">
    <name type="scientific">Bugula neritina</name>
    <name type="common">Brown bryozoan</name>
    <name type="synonym">Sertularia neritina</name>
    <dbReference type="NCBI Taxonomy" id="10212"/>
    <lineage>
        <taxon>Eukaryota</taxon>
        <taxon>Metazoa</taxon>
        <taxon>Spiralia</taxon>
        <taxon>Lophotrochozoa</taxon>
        <taxon>Bryozoa</taxon>
        <taxon>Gymnolaemata</taxon>
        <taxon>Cheilostomatida</taxon>
        <taxon>Flustrina</taxon>
        <taxon>Buguloidea</taxon>
        <taxon>Bugulidae</taxon>
        <taxon>Bugula</taxon>
    </lineage>
</organism>
<proteinExistence type="predicted"/>
<dbReference type="EMBL" id="VXIV02000055">
    <property type="protein sequence ID" value="KAF6041374.1"/>
    <property type="molecule type" value="Genomic_DNA"/>
</dbReference>
<comment type="caution">
    <text evidence="1">The sequence shown here is derived from an EMBL/GenBank/DDBJ whole genome shotgun (WGS) entry which is preliminary data.</text>
</comment>
<gene>
    <name evidence="1" type="ORF">EB796_000328</name>
</gene>
<protein>
    <submittedName>
        <fullName evidence="1">Uncharacterized protein</fullName>
    </submittedName>
</protein>
<sequence length="77" mass="8813">MILLSDYGVWLLHLPSFGYSTYPHLVTELTIIWLQYLPPAGYSTYSWLQYLPNICFQNSLPETGKGWEQEATGSKLA</sequence>
<dbReference type="Proteomes" id="UP000593567">
    <property type="component" value="Unassembled WGS sequence"/>
</dbReference>
<evidence type="ECO:0000313" key="1">
    <source>
        <dbReference type="EMBL" id="KAF6041374.1"/>
    </source>
</evidence>
<dbReference type="AlphaFoldDB" id="A0A7J7KT66"/>
<accession>A0A7J7KT66</accession>
<keyword evidence="2" id="KW-1185">Reference proteome</keyword>
<name>A0A7J7KT66_BUGNE</name>
<evidence type="ECO:0000313" key="2">
    <source>
        <dbReference type="Proteomes" id="UP000593567"/>
    </source>
</evidence>